<dbReference type="AlphaFoldDB" id="A0A3A1R4B6"/>
<keyword evidence="1" id="KW-0678">Repressor</keyword>
<dbReference type="InterPro" id="IPR050624">
    <property type="entry name" value="HTH-type_Tx_Regulator"/>
</dbReference>
<evidence type="ECO:0000313" key="6">
    <source>
        <dbReference type="Proteomes" id="UP000265801"/>
    </source>
</evidence>
<dbReference type="SUPFAM" id="SSF46689">
    <property type="entry name" value="Homeodomain-like"/>
    <property type="match status" value="1"/>
</dbReference>
<reference evidence="5 6" key="1">
    <citation type="submission" date="2018-09" db="EMBL/GenBank/DDBJ databases">
        <title>Bacillus saliacetes sp. nov., isolated from Thai shrimp paste (Ka-pi).</title>
        <authorList>
            <person name="Daroonpunt R."/>
            <person name="Tanasupawat S."/>
            <person name="Yiamsombut S."/>
        </authorList>
    </citation>
    <scope>NUCLEOTIDE SEQUENCE [LARGE SCALE GENOMIC DNA]</scope>
    <source>
        <strain evidence="5 6">SKP7-4</strain>
    </source>
</reference>
<dbReference type="Pfam" id="PF00440">
    <property type="entry name" value="TetR_N"/>
    <property type="match status" value="1"/>
</dbReference>
<protein>
    <submittedName>
        <fullName evidence="5">TetR/AcrR family transcriptional regulator</fullName>
    </submittedName>
</protein>
<dbReference type="EMBL" id="QXIR01000004">
    <property type="protein sequence ID" value="RIW37419.1"/>
    <property type="molecule type" value="Genomic_DNA"/>
</dbReference>
<organism evidence="5 6">
    <name type="scientific">Bacillus salacetis</name>
    <dbReference type="NCBI Taxonomy" id="2315464"/>
    <lineage>
        <taxon>Bacteria</taxon>
        <taxon>Bacillati</taxon>
        <taxon>Bacillota</taxon>
        <taxon>Bacilli</taxon>
        <taxon>Bacillales</taxon>
        <taxon>Bacillaceae</taxon>
        <taxon>Bacillus</taxon>
    </lineage>
</organism>
<dbReference type="PANTHER" id="PTHR43479">
    <property type="entry name" value="ACREF/ENVCD OPERON REPRESSOR-RELATED"/>
    <property type="match status" value="1"/>
</dbReference>
<dbReference type="PRINTS" id="PR00455">
    <property type="entry name" value="HTHTETR"/>
</dbReference>
<evidence type="ECO:0000259" key="4">
    <source>
        <dbReference type="PROSITE" id="PS50977"/>
    </source>
</evidence>
<dbReference type="OrthoDB" id="9812484at2"/>
<name>A0A3A1R4B6_9BACI</name>
<sequence length="204" mass="23828">MPNATFFNLTEIKRKILIQAAEKEFSRVPLHEASISNIVKAAGIPRGSFYQYFENKDDLYFYLLDEKLKVGKEHFLKKLTEHNGDIIEAFIDMHYQFLVMMPDEEEENFIKNALLYATHKVENSFTYLADSSEDQNHFNKMMNLIDKQSINVNSDNDLNLILQIIAAVAFHNLIEKLSKRLSDEEAIKNLRVQMDLIKFGIYKK</sequence>
<dbReference type="InterPro" id="IPR001647">
    <property type="entry name" value="HTH_TetR"/>
</dbReference>
<dbReference type="PROSITE" id="PS50977">
    <property type="entry name" value="HTH_TETR_2"/>
    <property type="match status" value="1"/>
</dbReference>
<evidence type="ECO:0000256" key="2">
    <source>
        <dbReference type="ARBA" id="ARBA00023125"/>
    </source>
</evidence>
<evidence type="ECO:0000256" key="3">
    <source>
        <dbReference type="PROSITE-ProRule" id="PRU00335"/>
    </source>
</evidence>
<gene>
    <name evidence="5" type="ORF">D3H55_05130</name>
</gene>
<dbReference type="Proteomes" id="UP000265801">
    <property type="component" value="Unassembled WGS sequence"/>
</dbReference>
<keyword evidence="2 3" id="KW-0238">DNA-binding</keyword>
<evidence type="ECO:0000256" key="1">
    <source>
        <dbReference type="ARBA" id="ARBA00022491"/>
    </source>
</evidence>
<dbReference type="PANTHER" id="PTHR43479:SF11">
    <property type="entry name" value="ACREF_ENVCD OPERON REPRESSOR-RELATED"/>
    <property type="match status" value="1"/>
</dbReference>
<evidence type="ECO:0000313" key="5">
    <source>
        <dbReference type="EMBL" id="RIW37419.1"/>
    </source>
</evidence>
<dbReference type="InterPro" id="IPR009057">
    <property type="entry name" value="Homeodomain-like_sf"/>
</dbReference>
<accession>A0A3A1R4B6</accession>
<proteinExistence type="predicted"/>
<feature type="DNA-binding region" description="H-T-H motif" evidence="3">
    <location>
        <begin position="34"/>
        <end position="53"/>
    </location>
</feature>
<feature type="domain" description="HTH tetR-type" evidence="4">
    <location>
        <begin position="11"/>
        <end position="71"/>
    </location>
</feature>
<keyword evidence="6" id="KW-1185">Reference proteome</keyword>
<comment type="caution">
    <text evidence="5">The sequence shown here is derived from an EMBL/GenBank/DDBJ whole genome shotgun (WGS) entry which is preliminary data.</text>
</comment>
<dbReference type="GO" id="GO:0003677">
    <property type="term" value="F:DNA binding"/>
    <property type="evidence" value="ECO:0007669"/>
    <property type="project" value="UniProtKB-UniRule"/>
</dbReference>
<dbReference type="Gene3D" id="1.10.357.10">
    <property type="entry name" value="Tetracycline Repressor, domain 2"/>
    <property type="match status" value="1"/>
</dbReference>
<dbReference type="Pfam" id="PF17924">
    <property type="entry name" value="TetR_C_19"/>
    <property type="match status" value="1"/>
</dbReference>